<organism evidence="6 7">
    <name type="scientific">Ephemerocybe angulata</name>
    <dbReference type="NCBI Taxonomy" id="980116"/>
    <lineage>
        <taxon>Eukaryota</taxon>
        <taxon>Fungi</taxon>
        <taxon>Dikarya</taxon>
        <taxon>Basidiomycota</taxon>
        <taxon>Agaricomycotina</taxon>
        <taxon>Agaricomycetes</taxon>
        <taxon>Agaricomycetidae</taxon>
        <taxon>Agaricales</taxon>
        <taxon>Agaricineae</taxon>
        <taxon>Psathyrellaceae</taxon>
        <taxon>Ephemerocybe</taxon>
    </lineage>
</organism>
<feature type="transmembrane region" description="Helical" evidence="5">
    <location>
        <begin position="12"/>
        <end position="32"/>
    </location>
</feature>
<comment type="subcellular location">
    <subcellularLocation>
        <location evidence="1">Membrane</location>
        <topology evidence="1">Multi-pass membrane protein</topology>
    </subcellularLocation>
</comment>
<evidence type="ECO:0000256" key="4">
    <source>
        <dbReference type="ARBA" id="ARBA00023136"/>
    </source>
</evidence>
<evidence type="ECO:0000313" key="7">
    <source>
        <dbReference type="Proteomes" id="UP000521943"/>
    </source>
</evidence>
<dbReference type="AlphaFoldDB" id="A0A8H6HEK3"/>
<gene>
    <name evidence="6" type="ORF">DFP72DRAFT_85750</name>
</gene>
<dbReference type="EMBL" id="JACGCI010000124">
    <property type="protein sequence ID" value="KAF6744346.1"/>
    <property type="molecule type" value="Genomic_DNA"/>
</dbReference>
<reference evidence="6 7" key="1">
    <citation type="submission" date="2020-07" db="EMBL/GenBank/DDBJ databases">
        <title>Comparative genomics of pyrophilous fungi reveals a link between fire events and developmental genes.</title>
        <authorList>
            <consortium name="DOE Joint Genome Institute"/>
            <person name="Steindorff A.S."/>
            <person name="Carver A."/>
            <person name="Calhoun S."/>
            <person name="Stillman K."/>
            <person name="Liu H."/>
            <person name="Lipzen A."/>
            <person name="Pangilinan J."/>
            <person name="Labutti K."/>
            <person name="Bruns T.D."/>
            <person name="Grigoriev I.V."/>
        </authorList>
    </citation>
    <scope>NUCLEOTIDE SEQUENCE [LARGE SCALE GENOMIC DNA]</scope>
    <source>
        <strain evidence="6 7">CBS 144469</strain>
    </source>
</reference>
<accession>A0A8H6HEK3</accession>
<keyword evidence="4 5" id="KW-0472">Membrane</keyword>
<dbReference type="GO" id="GO:0015095">
    <property type="term" value="F:magnesium ion transmembrane transporter activity"/>
    <property type="evidence" value="ECO:0007669"/>
    <property type="project" value="InterPro"/>
</dbReference>
<sequence>MDIAYAFVEEIIVTPLGALSVVISAILSSLFLDEKLTLLGWLGVFSVSRSSKCPRTSTSSTGVRPFPSRPHVLTRSTMTTTRRWAWQRWRIQAIDTLRGSFGTVGSIIRTGTVAKRMSQSSRRAANSCLVGVHANVDDFDEAYGCALICTQAPRKSTQMQRTIRALPATCIDAIGEVNIALSVGQSAKPHESRCGMVKRTGQHPGSNTDSTLSRIASIKATAPHESRC</sequence>
<keyword evidence="3 5" id="KW-1133">Transmembrane helix</keyword>
<dbReference type="Proteomes" id="UP000521943">
    <property type="component" value="Unassembled WGS sequence"/>
</dbReference>
<protein>
    <submittedName>
        <fullName evidence="6">Uncharacterized protein</fullName>
    </submittedName>
</protein>
<name>A0A8H6HEK3_9AGAR</name>
<keyword evidence="7" id="KW-1185">Reference proteome</keyword>
<evidence type="ECO:0000256" key="1">
    <source>
        <dbReference type="ARBA" id="ARBA00004141"/>
    </source>
</evidence>
<evidence type="ECO:0000256" key="2">
    <source>
        <dbReference type="ARBA" id="ARBA00022692"/>
    </source>
</evidence>
<dbReference type="SUPFAM" id="SSF103481">
    <property type="entry name" value="Multidrug resistance efflux transporter EmrE"/>
    <property type="match status" value="1"/>
</dbReference>
<evidence type="ECO:0000256" key="3">
    <source>
        <dbReference type="ARBA" id="ARBA00022989"/>
    </source>
</evidence>
<dbReference type="Pfam" id="PF05653">
    <property type="entry name" value="Mg_trans_NIPA"/>
    <property type="match status" value="1"/>
</dbReference>
<dbReference type="InterPro" id="IPR008521">
    <property type="entry name" value="Mg_trans_NIPA"/>
</dbReference>
<dbReference type="InterPro" id="IPR037185">
    <property type="entry name" value="EmrE-like"/>
</dbReference>
<dbReference type="GO" id="GO:0016020">
    <property type="term" value="C:membrane"/>
    <property type="evidence" value="ECO:0007669"/>
    <property type="project" value="UniProtKB-SubCell"/>
</dbReference>
<evidence type="ECO:0000313" key="6">
    <source>
        <dbReference type="EMBL" id="KAF6744346.1"/>
    </source>
</evidence>
<comment type="caution">
    <text evidence="6">The sequence shown here is derived from an EMBL/GenBank/DDBJ whole genome shotgun (WGS) entry which is preliminary data.</text>
</comment>
<proteinExistence type="predicted"/>
<keyword evidence="2 5" id="KW-0812">Transmembrane</keyword>
<evidence type="ECO:0000256" key="5">
    <source>
        <dbReference type="SAM" id="Phobius"/>
    </source>
</evidence>